<evidence type="ECO:0000259" key="1">
    <source>
        <dbReference type="Pfam" id="PF01863"/>
    </source>
</evidence>
<name>A0A846UA41_9MOLU</name>
<proteinExistence type="predicted"/>
<dbReference type="PANTHER" id="PTHR30399">
    <property type="entry name" value="UNCHARACTERIZED PROTEIN YGJP"/>
    <property type="match status" value="1"/>
</dbReference>
<sequence length="246" mass="29304">MEVRTIFYDEKKWEYIVEYKQQKNLYLKLKGNKIFVSAPFFVKSEMIENFVRENLAKLAAKIQEHDLQHELKIERIAFLGEPFIYFLDKKLTMIIKYQKQTKFFISDDGFFVYTPLAVNNENEQLLLLKKINAFLKKVAHPIFLERLTHWQTIMNLKVSTLEIRLMKSKWGVCFPNLQKITLNSKLIHFSYQVIDYVVIHELAHLIYPNHSRDFWNLVSLYCPEYKSCKNILKYSSVSVGSSNEKD</sequence>
<evidence type="ECO:0000313" key="3">
    <source>
        <dbReference type="Proteomes" id="UP000584587"/>
    </source>
</evidence>
<dbReference type="Gene3D" id="3.30.2010.10">
    <property type="entry name" value="Metalloproteases ('zincins'), catalytic domain"/>
    <property type="match status" value="1"/>
</dbReference>
<dbReference type="RefSeq" id="WP_168105204.1">
    <property type="nucleotide sequence ID" value="NZ_CP051215.1"/>
</dbReference>
<dbReference type="AlphaFoldDB" id="A0A846UA41"/>
<dbReference type="Proteomes" id="UP000584587">
    <property type="component" value="Unassembled WGS sequence"/>
</dbReference>
<gene>
    <name evidence="2" type="ORF">HER12_03115</name>
</gene>
<dbReference type="EMBL" id="JAAVVK010000002">
    <property type="protein sequence ID" value="NKE38733.1"/>
    <property type="molecule type" value="Genomic_DNA"/>
</dbReference>
<dbReference type="PANTHER" id="PTHR30399:SF1">
    <property type="entry name" value="UTP PYROPHOSPHATASE"/>
    <property type="match status" value="1"/>
</dbReference>
<evidence type="ECO:0000313" key="2">
    <source>
        <dbReference type="EMBL" id="NKE38733.1"/>
    </source>
</evidence>
<keyword evidence="3" id="KW-1185">Reference proteome</keyword>
<dbReference type="Pfam" id="PF01863">
    <property type="entry name" value="YgjP-like"/>
    <property type="match status" value="1"/>
</dbReference>
<organism evidence="2 3">
    <name type="scientific">Spiroplasma platyhelix PALS-1</name>
    <dbReference type="NCBI Taxonomy" id="1276218"/>
    <lineage>
        <taxon>Bacteria</taxon>
        <taxon>Bacillati</taxon>
        <taxon>Mycoplasmatota</taxon>
        <taxon>Mollicutes</taxon>
        <taxon>Entomoplasmatales</taxon>
        <taxon>Spiroplasmataceae</taxon>
        <taxon>Spiroplasma</taxon>
    </lineage>
</organism>
<dbReference type="InterPro" id="IPR002725">
    <property type="entry name" value="YgjP-like_metallopeptidase"/>
</dbReference>
<dbReference type="InterPro" id="IPR053136">
    <property type="entry name" value="UTP_pyrophosphatase-like"/>
</dbReference>
<reference evidence="2 3" key="1">
    <citation type="submission" date="2020-04" db="EMBL/GenBank/DDBJ databases">
        <title>Complete genome sequence of Spiroplasma platyhelix ATCC 51748, an insect isolate.</title>
        <authorList>
            <person name="Green E.A."/>
            <person name="Klassen J.L."/>
        </authorList>
    </citation>
    <scope>NUCLEOTIDE SEQUENCE [LARGE SCALE GENOMIC DNA]</scope>
    <source>
        <strain evidence="2 3">PALS-1</strain>
    </source>
</reference>
<feature type="domain" description="YgjP-like metallopeptidase" evidence="1">
    <location>
        <begin position="23"/>
        <end position="233"/>
    </location>
</feature>
<accession>A0A846UA41</accession>
<comment type="caution">
    <text evidence="2">The sequence shown here is derived from an EMBL/GenBank/DDBJ whole genome shotgun (WGS) entry which is preliminary data.</text>
</comment>
<dbReference type="CDD" id="cd07344">
    <property type="entry name" value="M48_yhfN_like"/>
    <property type="match status" value="1"/>
</dbReference>
<protein>
    <submittedName>
        <fullName evidence="2">M48 family metallopeptidase</fullName>
    </submittedName>
</protein>